<evidence type="ECO:0008006" key="3">
    <source>
        <dbReference type="Google" id="ProtNLM"/>
    </source>
</evidence>
<dbReference type="EMBL" id="WRXN01000017">
    <property type="protein sequence ID" value="MVT11890.1"/>
    <property type="molecule type" value="Genomic_DNA"/>
</dbReference>
<dbReference type="Proteomes" id="UP000461730">
    <property type="component" value="Unassembled WGS sequence"/>
</dbReference>
<dbReference type="RefSeq" id="WP_157309313.1">
    <property type="nucleotide sequence ID" value="NZ_WRXN01000017.1"/>
</dbReference>
<protein>
    <recommendedName>
        <fullName evidence="3">Lipocalin-like domain-containing protein</fullName>
    </recommendedName>
</protein>
<gene>
    <name evidence="1" type="ORF">GO493_26765</name>
</gene>
<keyword evidence="2" id="KW-1185">Reference proteome</keyword>
<sequence>MRAYTTVTLLLVLLMHSQCKKDKLADNPTQQLQGSWRLLYTSTAAGPKELSPEGSMRILQFNGNKMLTYSHDTLLAKESFLMAFKSDKLPYLVADSDPWNPRIFSCTISSDTLSLLSVHNSARVGKIYVRVK</sequence>
<name>A0A7K1UC95_9BACT</name>
<proteinExistence type="predicted"/>
<accession>A0A7K1UC95</accession>
<evidence type="ECO:0000313" key="2">
    <source>
        <dbReference type="Proteomes" id="UP000461730"/>
    </source>
</evidence>
<comment type="caution">
    <text evidence="1">The sequence shown here is derived from an EMBL/GenBank/DDBJ whole genome shotgun (WGS) entry which is preliminary data.</text>
</comment>
<evidence type="ECO:0000313" key="1">
    <source>
        <dbReference type="EMBL" id="MVT11890.1"/>
    </source>
</evidence>
<reference evidence="1 2" key="1">
    <citation type="submission" date="2019-12" db="EMBL/GenBank/DDBJ databases">
        <title>Chitinophaga sp. strain ysch24 (GDMCC 1.1355), whole genome shotgun sequence.</title>
        <authorList>
            <person name="Zhang X."/>
        </authorList>
    </citation>
    <scope>NUCLEOTIDE SEQUENCE [LARGE SCALE GENOMIC DNA]</scope>
    <source>
        <strain evidence="2">ysch24</strain>
    </source>
</reference>
<organism evidence="1 2">
    <name type="scientific">Chitinophaga tropicalis</name>
    <dbReference type="NCBI Taxonomy" id="2683588"/>
    <lineage>
        <taxon>Bacteria</taxon>
        <taxon>Pseudomonadati</taxon>
        <taxon>Bacteroidota</taxon>
        <taxon>Chitinophagia</taxon>
        <taxon>Chitinophagales</taxon>
        <taxon>Chitinophagaceae</taxon>
        <taxon>Chitinophaga</taxon>
    </lineage>
</organism>
<dbReference type="AlphaFoldDB" id="A0A7K1UC95"/>